<evidence type="ECO:0000256" key="1">
    <source>
        <dbReference type="SAM" id="MobiDB-lite"/>
    </source>
</evidence>
<comment type="caution">
    <text evidence="2">The sequence shown here is derived from an EMBL/GenBank/DDBJ whole genome shotgun (WGS) entry which is preliminary data.</text>
</comment>
<sequence length="144" mass="15759">MSQLQSQPQSQSQSQPQTVALAKEVVPAPADPSLTCDQCKVIVAKTLGGLKIYRGKGICLKTQKKDGGALKEKCPHCLLEFSKAGLTTHARSVHPTVFRKKIRSNFEAPLVETAVHGTDKAGRLQQAMLHWQAIFLGIRNTDRD</sequence>
<dbReference type="EMBL" id="MTYJ01000095">
    <property type="protein sequence ID" value="OQV15045.1"/>
    <property type="molecule type" value="Genomic_DNA"/>
</dbReference>
<protein>
    <submittedName>
        <fullName evidence="2">Uncharacterized protein</fullName>
    </submittedName>
</protein>
<organism evidence="2 3">
    <name type="scientific">Hypsibius exemplaris</name>
    <name type="common">Freshwater tardigrade</name>
    <dbReference type="NCBI Taxonomy" id="2072580"/>
    <lineage>
        <taxon>Eukaryota</taxon>
        <taxon>Metazoa</taxon>
        <taxon>Ecdysozoa</taxon>
        <taxon>Tardigrada</taxon>
        <taxon>Eutardigrada</taxon>
        <taxon>Parachela</taxon>
        <taxon>Hypsibioidea</taxon>
        <taxon>Hypsibiidae</taxon>
        <taxon>Hypsibius</taxon>
    </lineage>
</organism>
<dbReference type="AlphaFoldDB" id="A0A1W0WIK4"/>
<keyword evidence="3" id="KW-1185">Reference proteome</keyword>
<evidence type="ECO:0000313" key="3">
    <source>
        <dbReference type="Proteomes" id="UP000192578"/>
    </source>
</evidence>
<name>A0A1W0WIK4_HYPEX</name>
<dbReference type="Proteomes" id="UP000192578">
    <property type="component" value="Unassembled WGS sequence"/>
</dbReference>
<feature type="region of interest" description="Disordered" evidence="1">
    <location>
        <begin position="1"/>
        <end position="20"/>
    </location>
</feature>
<feature type="compositionally biased region" description="Low complexity" evidence="1">
    <location>
        <begin position="1"/>
        <end position="17"/>
    </location>
</feature>
<accession>A0A1W0WIK4</accession>
<proteinExistence type="predicted"/>
<gene>
    <name evidence="2" type="ORF">BV898_10804</name>
</gene>
<reference evidence="3" key="1">
    <citation type="submission" date="2017-01" db="EMBL/GenBank/DDBJ databases">
        <title>Comparative genomics of anhydrobiosis in the tardigrade Hypsibius dujardini.</title>
        <authorList>
            <person name="Yoshida Y."/>
            <person name="Koutsovoulos G."/>
            <person name="Laetsch D."/>
            <person name="Stevens L."/>
            <person name="Kumar S."/>
            <person name="Horikawa D."/>
            <person name="Ishino K."/>
            <person name="Komine S."/>
            <person name="Tomita M."/>
            <person name="Blaxter M."/>
            <person name="Arakawa K."/>
        </authorList>
    </citation>
    <scope>NUCLEOTIDE SEQUENCE [LARGE SCALE GENOMIC DNA]</scope>
    <source>
        <strain evidence="3">Z151</strain>
    </source>
</reference>
<evidence type="ECO:0000313" key="2">
    <source>
        <dbReference type="EMBL" id="OQV15045.1"/>
    </source>
</evidence>